<evidence type="ECO:0000313" key="1">
    <source>
        <dbReference type="EMBL" id="KAJ9653805.1"/>
    </source>
</evidence>
<proteinExistence type="predicted"/>
<evidence type="ECO:0000313" key="2">
    <source>
        <dbReference type="Proteomes" id="UP001172386"/>
    </source>
</evidence>
<dbReference type="EMBL" id="JAPDRQ010000140">
    <property type="protein sequence ID" value="KAJ9653805.1"/>
    <property type="molecule type" value="Genomic_DNA"/>
</dbReference>
<accession>A0ACC3A170</accession>
<name>A0ACC3A170_9EURO</name>
<comment type="caution">
    <text evidence="1">The sequence shown here is derived from an EMBL/GenBank/DDBJ whole genome shotgun (WGS) entry which is preliminary data.</text>
</comment>
<dbReference type="Proteomes" id="UP001172386">
    <property type="component" value="Unassembled WGS sequence"/>
</dbReference>
<reference evidence="1" key="1">
    <citation type="submission" date="2022-10" db="EMBL/GenBank/DDBJ databases">
        <title>Culturing micro-colonial fungi from biological soil crusts in the Mojave desert and describing Neophaeococcomyces mojavensis, and introducing the new genera and species Taxawa tesnikishii.</title>
        <authorList>
            <person name="Kurbessoian T."/>
            <person name="Stajich J.E."/>
        </authorList>
    </citation>
    <scope>NUCLEOTIDE SEQUENCE</scope>
    <source>
        <strain evidence="1">JES_112</strain>
    </source>
</reference>
<organism evidence="1 2">
    <name type="scientific">Neophaeococcomyces mojaviensis</name>
    <dbReference type="NCBI Taxonomy" id="3383035"/>
    <lineage>
        <taxon>Eukaryota</taxon>
        <taxon>Fungi</taxon>
        <taxon>Dikarya</taxon>
        <taxon>Ascomycota</taxon>
        <taxon>Pezizomycotina</taxon>
        <taxon>Eurotiomycetes</taxon>
        <taxon>Chaetothyriomycetidae</taxon>
        <taxon>Chaetothyriales</taxon>
        <taxon>Chaetothyriales incertae sedis</taxon>
        <taxon>Neophaeococcomyces</taxon>
    </lineage>
</organism>
<sequence>MSAADIPSLSQADIDHFLQHGYVKIPACFSQKAADNVTSSLWTRLGVSATDKSTWSTIPNLNAGRVNMPSHRTFSAKEFAPNAWSAICELVGGEEKISNEHQTWNDGLIVNFGTPETAGVDIKPQELQGWHVDGDFFVHYLDSPEQALLVIPLFSDIRPGGGGTYICPSAIKHIAQYLYANPAGVTPRFTPRAKNPSLSDEDTLAFFNDLAASFPDEAFVEVTGSVGDVFLLHPLMLHSASNNKLRELRIITNPPVSLKHPFQLQRDDGAYSVVEKKTLRELGQESGIGQWKITAPRDRIIPQRVRDQAEMRQKELERLKGGVDVRVKGVKA</sequence>
<gene>
    <name evidence="1" type="ORF">H2198_007033</name>
</gene>
<keyword evidence="2" id="KW-1185">Reference proteome</keyword>
<protein>
    <submittedName>
        <fullName evidence="1">Uncharacterized protein</fullName>
    </submittedName>
</protein>